<keyword evidence="2" id="KW-0812">Transmembrane</keyword>
<dbReference type="OMA" id="WMGINSR"/>
<evidence type="ECO:0000256" key="2">
    <source>
        <dbReference type="SAM" id="Phobius"/>
    </source>
</evidence>
<keyword evidence="2" id="KW-1133">Transmembrane helix</keyword>
<evidence type="ECO:0000313" key="3">
    <source>
        <dbReference type="EMBL" id="OAG19326.1"/>
    </source>
</evidence>
<proteinExistence type="predicted"/>
<dbReference type="Proteomes" id="UP000077248">
    <property type="component" value="Unassembled WGS sequence"/>
</dbReference>
<feature type="region of interest" description="Disordered" evidence="1">
    <location>
        <begin position="76"/>
        <end position="120"/>
    </location>
</feature>
<evidence type="ECO:0000256" key="1">
    <source>
        <dbReference type="SAM" id="MobiDB-lite"/>
    </source>
</evidence>
<protein>
    <submittedName>
        <fullName evidence="3">Uncharacterized protein</fullName>
    </submittedName>
</protein>
<dbReference type="EMBL" id="KV441481">
    <property type="protein sequence ID" value="OAG19326.1"/>
    <property type="molecule type" value="Genomic_DNA"/>
</dbReference>
<feature type="transmembrane region" description="Helical" evidence="2">
    <location>
        <begin position="20"/>
        <end position="45"/>
    </location>
</feature>
<feature type="region of interest" description="Disordered" evidence="1">
    <location>
        <begin position="173"/>
        <end position="193"/>
    </location>
</feature>
<feature type="transmembrane region" description="Helical" evidence="2">
    <location>
        <begin position="52"/>
        <end position="70"/>
    </location>
</feature>
<sequence>MLLRLGSCSVELNMWNPVYALTPLILLFVSIPLAIFAVVTTSVAISLLSLRALAVYCRLAVAIVGAWLSPSPPKPMPLRRSSLMPSSARQSPTRQRHRRASTASTTSSQDTGIHSAHTSRLLKHKNNSLTALIGTSELTRDFEGVGGWRMSGDDDEEALWMGINSRLQLPAETPTRRHARSLTGGVSPGQRWSAGSEAFRMSPVQSRARTPVRFAIEDESGYFPMQPVSANRRSSVGSDSIKHHKRRKSGSGGSMSSTTSVPREPTTYALHG</sequence>
<feature type="compositionally biased region" description="Polar residues" evidence="1">
    <location>
        <begin position="228"/>
        <end position="238"/>
    </location>
</feature>
<dbReference type="RefSeq" id="XP_018384747.1">
    <property type="nucleotide sequence ID" value="XM_018530343.1"/>
</dbReference>
<dbReference type="AlphaFoldDB" id="A0A177DIJ4"/>
<keyword evidence="4" id="KW-1185">Reference proteome</keyword>
<organism evidence="3 4">
    <name type="scientific">Alternaria alternata</name>
    <name type="common">Alternaria rot fungus</name>
    <name type="synonym">Torula alternata</name>
    <dbReference type="NCBI Taxonomy" id="5599"/>
    <lineage>
        <taxon>Eukaryota</taxon>
        <taxon>Fungi</taxon>
        <taxon>Dikarya</taxon>
        <taxon>Ascomycota</taxon>
        <taxon>Pezizomycotina</taxon>
        <taxon>Dothideomycetes</taxon>
        <taxon>Pleosporomycetidae</taxon>
        <taxon>Pleosporales</taxon>
        <taxon>Pleosporineae</taxon>
        <taxon>Pleosporaceae</taxon>
        <taxon>Alternaria</taxon>
        <taxon>Alternaria sect. Alternaria</taxon>
        <taxon>Alternaria alternata complex</taxon>
    </lineage>
</organism>
<accession>A0A177DIJ4</accession>
<dbReference type="KEGG" id="aalt:CC77DRAFT_157727"/>
<feature type="region of interest" description="Disordered" evidence="1">
    <location>
        <begin position="224"/>
        <end position="272"/>
    </location>
</feature>
<keyword evidence="2" id="KW-0472">Membrane</keyword>
<evidence type="ECO:0000313" key="4">
    <source>
        <dbReference type="Proteomes" id="UP000077248"/>
    </source>
</evidence>
<dbReference type="VEuPathDB" id="FungiDB:CC77DRAFT_157727"/>
<dbReference type="GeneID" id="29115937"/>
<name>A0A177DIJ4_ALTAL</name>
<feature type="compositionally biased region" description="Polar residues" evidence="1">
    <location>
        <begin position="83"/>
        <end position="92"/>
    </location>
</feature>
<gene>
    <name evidence="3" type="ORF">CC77DRAFT_157727</name>
</gene>
<reference evidence="3 4" key="1">
    <citation type="submission" date="2016-05" db="EMBL/GenBank/DDBJ databases">
        <title>Comparative analysis of secretome profiles of manganese(II)-oxidizing ascomycete fungi.</title>
        <authorList>
            <consortium name="DOE Joint Genome Institute"/>
            <person name="Zeiner C.A."/>
            <person name="Purvine S.O."/>
            <person name="Zink E.M."/>
            <person name="Wu S."/>
            <person name="Pasa-Tolic L."/>
            <person name="Chaput D.L."/>
            <person name="Haridas S."/>
            <person name="Grigoriev I.V."/>
            <person name="Santelli C.M."/>
            <person name="Hansel C.M."/>
        </authorList>
    </citation>
    <scope>NUCLEOTIDE SEQUENCE [LARGE SCALE GENOMIC DNA]</scope>
    <source>
        <strain evidence="3 4">SRC1lrK2f</strain>
    </source>
</reference>